<evidence type="ECO:0000256" key="6">
    <source>
        <dbReference type="ARBA" id="ARBA00022989"/>
    </source>
</evidence>
<feature type="transmembrane region" description="Helical" evidence="12">
    <location>
        <begin position="153"/>
        <end position="173"/>
    </location>
</feature>
<dbReference type="InterPro" id="IPR013083">
    <property type="entry name" value="Znf_RING/FYVE/PHD"/>
</dbReference>
<keyword evidence="3" id="KW-0479">Metal-binding</keyword>
<evidence type="ECO:0000256" key="5">
    <source>
        <dbReference type="ARBA" id="ARBA00022833"/>
    </source>
</evidence>
<dbReference type="CDD" id="cd16701">
    <property type="entry name" value="RING_CH-C4HC3_MARCH5"/>
    <property type="match status" value="1"/>
</dbReference>
<dbReference type="Proteomes" id="UP001142055">
    <property type="component" value="Chromosome 1"/>
</dbReference>
<keyword evidence="4" id="KW-0863">Zinc-finger</keyword>
<feature type="domain" description="RING-CH-type" evidence="13">
    <location>
        <begin position="59"/>
        <end position="129"/>
    </location>
</feature>
<evidence type="ECO:0000313" key="15">
    <source>
        <dbReference type="Proteomes" id="UP001142055"/>
    </source>
</evidence>
<dbReference type="Gene3D" id="3.30.40.10">
    <property type="entry name" value="Zinc/RING finger domain, C3HC4 (zinc finger)"/>
    <property type="match status" value="1"/>
</dbReference>
<keyword evidence="6 12" id="KW-1133">Transmembrane helix</keyword>
<name>A0A9Q0RRD4_BLOTA</name>
<protein>
    <recommendedName>
        <fullName evidence="8">E3 ubiquitin-protein ligase MARCHF5</fullName>
    </recommendedName>
    <alternativeName>
        <fullName evidence="10">Membrane-associated RING finger protein 5</fullName>
    </alternativeName>
    <alternativeName>
        <fullName evidence="9">Membrane-associated RING-CH protein V</fullName>
    </alternativeName>
    <alternativeName>
        <fullName evidence="11">RING-type E3 ubiquitin transferase MARCHF5</fullName>
    </alternativeName>
</protein>
<evidence type="ECO:0000313" key="14">
    <source>
        <dbReference type="EMBL" id="KAJ6222956.1"/>
    </source>
</evidence>
<evidence type="ECO:0000256" key="10">
    <source>
        <dbReference type="ARBA" id="ARBA00043185"/>
    </source>
</evidence>
<dbReference type="SUPFAM" id="SSF57850">
    <property type="entry name" value="RING/U-box"/>
    <property type="match status" value="1"/>
</dbReference>
<comment type="subcellular location">
    <subcellularLocation>
        <location evidence="1">Membrane</location>
        <topology evidence="1">Multi-pass membrane protein</topology>
    </subcellularLocation>
</comment>
<feature type="transmembrane region" description="Helical" evidence="12">
    <location>
        <begin position="194"/>
        <end position="213"/>
    </location>
</feature>
<dbReference type="OMA" id="KRYCWVC"/>
<accession>A0A9Q0RRD4</accession>
<keyword evidence="2 12" id="KW-0812">Transmembrane</keyword>
<evidence type="ECO:0000259" key="13">
    <source>
        <dbReference type="PROSITE" id="PS51292"/>
    </source>
</evidence>
<keyword evidence="7 12" id="KW-0472">Membrane</keyword>
<evidence type="ECO:0000256" key="4">
    <source>
        <dbReference type="ARBA" id="ARBA00022771"/>
    </source>
</evidence>
<evidence type="ECO:0000256" key="9">
    <source>
        <dbReference type="ARBA" id="ARBA00043044"/>
    </source>
</evidence>
<evidence type="ECO:0000256" key="1">
    <source>
        <dbReference type="ARBA" id="ARBA00004141"/>
    </source>
</evidence>
<evidence type="ECO:0000256" key="11">
    <source>
        <dbReference type="ARBA" id="ARBA00043231"/>
    </source>
</evidence>
<evidence type="ECO:0000256" key="3">
    <source>
        <dbReference type="ARBA" id="ARBA00022723"/>
    </source>
</evidence>
<evidence type="ECO:0000256" key="12">
    <source>
        <dbReference type="SAM" id="Phobius"/>
    </source>
</evidence>
<dbReference type="EMBL" id="JAPWDV010000001">
    <property type="protein sequence ID" value="KAJ6222956.1"/>
    <property type="molecule type" value="Genomic_DNA"/>
</dbReference>
<dbReference type="GO" id="GO:0008270">
    <property type="term" value="F:zinc ion binding"/>
    <property type="evidence" value="ECO:0007669"/>
    <property type="project" value="UniProtKB-KW"/>
</dbReference>
<evidence type="ECO:0000256" key="2">
    <source>
        <dbReference type="ARBA" id="ARBA00022692"/>
    </source>
</evidence>
<dbReference type="PROSITE" id="PS51292">
    <property type="entry name" value="ZF_RING_CH"/>
    <property type="match status" value="1"/>
</dbReference>
<proteinExistence type="predicted"/>
<reference evidence="14" key="1">
    <citation type="submission" date="2022-12" db="EMBL/GenBank/DDBJ databases">
        <title>Genome assemblies of Blomia tropicalis.</title>
        <authorList>
            <person name="Cui Y."/>
        </authorList>
    </citation>
    <scope>NUCLEOTIDE SEQUENCE</scope>
    <source>
        <tissue evidence="14">Adult mites</tissue>
    </source>
</reference>
<comment type="caution">
    <text evidence="14">The sequence shown here is derived from an EMBL/GenBank/DDBJ whole genome shotgun (WGS) entry which is preliminary data.</text>
</comment>
<dbReference type="Pfam" id="PF12906">
    <property type="entry name" value="RINGv"/>
    <property type="match status" value="1"/>
</dbReference>
<dbReference type="SMART" id="SM00744">
    <property type="entry name" value="RINGv"/>
    <property type="match status" value="1"/>
</dbReference>
<keyword evidence="5" id="KW-0862">Zinc</keyword>
<dbReference type="InterPro" id="IPR011016">
    <property type="entry name" value="Znf_RING-CH"/>
</dbReference>
<keyword evidence="15" id="KW-1185">Reference proteome</keyword>
<sequence>MMEVCVIDDGSPTSESSITISLPSIHIQDDVDVVCQCETKSTSEDDCDEMVLTKTESTSSVVASRQCWVCLATDDEDEENTEWTHPCKCSGTAKWVHQNCLQQWVDEKQKYNSTLSVSCTQCNTKYMIVFPSNGKIFYAIDLCDRILYSASPLATITCIVGSIYWSAVCYGAFTILQVFGKERGKCLINEAKTIYLLVGLPAIPVVLIASKMICWENILLKLWQKNEFRFPLFGYIIGKPAEKPPEFVEHNLFCRDAISDPIVICRNFCGALILPTAATLFGELLFGNFNNGLHRAILGGITFTVGKGLIKILLRQNQYVRQTHRKILNFYGDK</sequence>
<gene>
    <name evidence="14" type="ORF">RDWZM_001501</name>
</gene>
<dbReference type="PANTHER" id="PTHR46283">
    <property type="entry name" value="E3 UBIQUITIN-PROTEIN LIGASE MARCH5"/>
    <property type="match status" value="1"/>
</dbReference>
<evidence type="ECO:0000256" key="8">
    <source>
        <dbReference type="ARBA" id="ARBA00040151"/>
    </source>
</evidence>
<dbReference type="GO" id="GO:0016020">
    <property type="term" value="C:membrane"/>
    <property type="evidence" value="ECO:0007669"/>
    <property type="project" value="UniProtKB-SubCell"/>
</dbReference>
<feature type="transmembrane region" description="Helical" evidence="12">
    <location>
        <begin position="293"/>
        <end position="314"/>
    </location>
</feature>
<dbReference type="AlphaFoldDB" id="A0A9Q0RRD4"/>
<evidence type="ECO:0000256" key="7">
    <source>
        <dbReference type="ARBA" id="ARBA00023136"/>
    </source>
</evidence>
<organism evidence="14 15">
    <name type="scientific">Blomia tropicalis</name>
    <name type="common">Mite</name>
    <dbReference type="NCBI Taxonomy" id="40697"/>
    <lineage>
        <taxon>Eukaryota</taxon>
        <taxon>Metazoa</taxon>
        <taxon>Ecdysozoa</taxon>
        <taxon>Arthropoda</taxon>
        <taxon>Chelicerata</taxon>
        <taxon>Arachnida</taxon>
        <taxon>Acari</taxon>
        <taxon>Acariformes</taxon>
        <taxon>Sarcoptiformes</taxon>
        <taxon>Astigmata</taxon>
        <taxon>Glycyphagoidea</taxon>
        <taxon>Echimyopodidae</taxon>
        <taxon>Blomia</taxon>
    </lineage>
</organism>